<dbReference type="AlphaFoldDB" id="A0A913WPE9"/>
<feature type="coiled-coil region" evidence="1">
    <location>
        <begin position="423"/>
        <end position="465"/>
    </location>
</feature>
<keyword evidence="3" id="KW-1185">Reference proteome</keyword>
<dbReference type="RefSeq" id="XP_020892079.1">
    <property type="nucleotide sequence ID" value="XM_021036420.2"/>
</dbReference>
<dbReference type="GeneID" id="110231401"/>
<dbReference type="EnsemblMetazoa" id="XM_028656775.1">
    <property type="protein sequence ID" value="XP_028512576.1"/>
    <property type="gene ID" value="LOC110231401"/>
</dbReference>
<reference evidence="2" key="1">
    <citation type="submission" date="2022-11" db="UniProtKB">
        <authorList>
            <consortium name="EnsemblMetazoa"/>
        </authorList>
    </citation>
    <scope>IDENTIFICATION</scope>
</reference>
<sequence>MSKNDFGSIQGQINAIPSEDPPCAEGLIRSIDKMVNSHRDKEERKILEKKLKKAAIRGLGKELQTAMNSNGLALEALPLVREHLTTKTALASFFADTPDENLTKDVKMIRRKLGETLEIQFESSQFKSIKEKIENLPKNDPTNAEELIREIEVMISNVHKEKERKSLESNLKKAALLGLSVELQDIMKSNGLALNGLPLIREHLTTKADLAAFIVENCDENLPADMKMIKRRLGKTLKEGYQSSDYKSVKKRIDELPKSDPTSAEELIREIEEMINALPKADDKKSLESDLKREAILGLSEELQGLLKSNGLALSGLPLVREHLTTKPKLAKFLFEKNENDLEEDFKNIHRLLQPELEVLGELISRGFDPSDENVKKLVDIAPSRGKLKRLSTDKLRDLNFEDEDLEAINDAKDTSDVSDKKKEEREKQVTQAKELLNDVKNDVNKNFEKTKSEVKDNMEELRSRMELPDDWKQQQRKCPESMLDTLKSKTQEQGEFVESSKSFERDEEIVEKASGGLALKGINYLHWDYPKTAMLPILERPRKVDIWNAQSPYETGFRQFSEGNAAARFTKEVESSGFTHADSVSFSFGGFSAGASVSYGSQNSDEAENSMKSNSTSVSATNFCQSVMKCFAIPRDCMKVKDQAAKMAEHITEVLKEKEKQKEEIRRFFKIYGSHVPFSVHRLGGIFFTMSTATSMKEMETSKLMHLNSNKLTTEVSVGYWGAAASDKHEEESSKGSTTANQDEQENVSYTFSLKSIGPHADTPASFKKALSENNSTWAILDRGDTSLDVPVWELLRERDKKFEGVADLMRETFTKDKDKMEKEKEKIKESKEYQKRFGEMHKDQLETFKRKILKEEVNQQMGRYKEMSTAESEKHFKGQLPLKGIPNKDEFKNGEPVCVIYIENKEILESKIYDFLIIDPSSNFCQLIEEPSYSEHVAVLKCFKANKTIVGFEESSKKKDERHYIFFSGNYFSYQCTFPLYLKHAPMEALIWQAFLKSMLKYTK</sequence>
<evidence type="ECO:0008006" key="4">
    <source>
        <dbReference type="Google" id="ProtNLM"/>
    </source>
</evidence>
<dbReference type="Proteomes" id="UP000887567">
    <property type="component" value="Unplaced"/>
</dbReference>
<evidence type="ECO:0000313" key="2">
    <source>
        <dbReference type="EnsemblMetazoa" id="XP_020892079.1"/>
    </source>
</evidence>
<dbReference type="RefSeq" id="XP_028512576.1">
    <property type="nucleotide sequence ID" value="XM_028656775.1"/>
</dbReference>
<evidence type="ECO:0000313" key="3">
    <source>
        <dbReference type="Proteomes" id="UP000887567"/>
    </source>
</evidence>
<evidence type="ECO:0000256" key="1">
    <source>
        <dbReference type="SAM" id="Coils"/>
    </source>
</evidence>
<dbReference type="EnsemblMetazoa" id="XM_021036420.2">
    <property type="protein sequence ID" value="XP_020892079.1"/>
    <property type="gene ID" value="LOC110231401"/>
</dbReference>
<organism evidence="2 3">
    <name type="scientific">Exaiptasia diaphana</name>
    <name type="common">Tropical sea anemone</name>
    <name type="synonym">Aiptasia pulchella</name>
    <dbReference type="NCBI Taxonomy" id="2652724"/>
    <lineage>
        <taxon>Eukaryota</taxon>
        <taxon>Metazoa</taxon>
        <taxon>Cnidaria</taxon>
        <taxon>Anthozoa</taxon>
        <taxon>Hexacorallia</taxon>
        <taxon>Actiniaria</taxon>
        <taxon>Aiptasiidae</taxon>
        <taxon>Exaiptasia</taxon>
    </lineage>
</organism>
<keyword evidence="1" id="KW-0175">Coiled coil</keyword>
<dbReference type="KEGG" id="epa:110231401"/>
<protein>
    <recommendedName>
        <fullName evidence="4">MACPF domain-containing protein</fullName>
    </recommendedName>
</protein>
<name>A0A913WPE9_EXADI</name>
<proteinExistence type="predicted"/>
<dbReference type="OrthoDB" id="10066929at2759"/>
<accession>A0A913WPE9</accession>